<dbReference type="SUPFAM" id="SSF57716">
    <property type="entry name" value="Glucocorticoid receptor-like (DNA-binding domain)"/>
    <property type="match status" value="2"/>
</dbReference>
<protein>
    <submittedName>
        <fullName evidence="11">Splicing factor ESS-2</fullName>
    </submittedName>
</protein>
<evidence type="ECO:0000256" key="9">
    <source>
        <dbReference type="SAM" id="MobiDB-lite"/>
    </source>
</evidence>
<dbReference type="PROSITE" id="PS51216">
    <property type="entry name" value="NEBULIN"/>
    <property type="match status" value="1"/>
</dbReference>
<gene>
    <name evidence="11" type="ORF">GCK32_010137</name>
</gene>
<evidence type="ECO:0000256" key="6">
    <source>
        <dbReference type="ARBA" id="ARBA00023038"/>
    </source>
</evidence>
<keyword evidence="6 8" id="KW-0440">LIM domain</keyword>
<dbReference type="GO" id="GO:0071013">
    <property type="term" value="C:catalytic step 2 spliceosome"/>
    <property type="evidence" value="ECO:0007669"/>
    <property type="project" value="TreeGrafter"/>
</dbReference>
<keyword evidence="4" id="KW-0677">Repeat</keyword>
<organism evidence="11 12">
    <name type="scientific">Trichostrongylus colubriformis</name>
    <name type="common">Black scour worm</name>
    <dbReference type="NCBI Taxonomy" id="6319"/>
    <lineage>
        <taxon>Eukaryota</taxon>
        <taxon>Metazoa</taxon>
        <taxon>Ecdysozoa</taxon>
        <taxon>Nematoda</taxon>
        <taxon>Chromadorea</taxon>
        <taxon>Rhabditida</taxon>
        <taxon>Rhabditina</taxon>
        <taxon>Rhabditomorpha</taxon>
        <taxon>Strongyloidea</taxon>
        <taxon>Trichostrongylidae</taxon>
        <taxon>Trichostrongylus</taxon>
    </lineage>
</organism>
<feature type="domain" description="LIM zinc-binding" evidence="10">
    <location>
        <begin position="6"/>
        <end position="66"/>
    </location>
</feature>
<reference evidence="11 12" key="1">
    <citation type="submission" date="2019-10" db="EMBL/GenBank/DDBJ databases">
        <title>Assembly and Annotation for the nematode Trichostrongylus colubriformis.</title>
        <authorList>
            <person name="Martin J."/>
        </authorList>
    </citation>
    <scope>NUCLEOTIDE SEQUENCE [LARGE SCALE GENOMIC DNA]</scope>
    <source>
        <strain evidence="11">G859</strain>
        <tissue evidence="11">Whole worm</tissue>
    </source>
</reference>
<feature type="region of interest" description="Disordered" evidence="9">
    <location>
        <begin position="668"/>
        <end position="728"/>
    </location>
</feature>
<accession>A0AAN8IIN6</accession>
<feature type="compositionally biased region" description="Basic and acidic residues" evidence="9">
    <location>
        <begin position="354"/>
        <end position="373"/>
    </location>
</feature>
<comment type="similarity">
    <text evidence="2">Belongs to the ESS2 family.</text>
</comment>
<dbReference type="SMART" id="SM00227">
    <property type="entry name" value="NEBU"/>
    <property type="match status" value="2"/>
</dbReference>
<keyword evidence="3 8" id="KW-0479">Metal-binding</keyword>
<evidence type="ECO:0000256" key="1">
    <source>
        <dbReference type="ARBA" id="ARBA00004123"/>
    </source>
</evidence>
<comment type="caution">
    <text evidence="11">The sequence shown here is derived from an EMBL/GenBank/DDBJ whole genome shotgun (WGS) entry which is preliminary data.</text>
</comment>
<feature type="compositionally biased region" description="Polar residues" evidence="9">
    <location>
        <begin position="668"/>
        <end position="686"/>
    </location>
</feature>
<evidence type="ECO:0000256" key="3">
    <source>
        <dbReference type="ARBA" id="ARBA00022723"/>
    </source>
</evidence>
<feature type="region of interest" description="Disordered" evidence="9">
    <location>
        <begin position="296"/>
        <end position="373"/>
    </location>
</feature>
<proteinExistence type="inferred from homology"/>
<evidence type="ECO:0000313" key="12">
    <source>
        <dbReference type="Proteomes" id="UP001331761"/>
    </source>
</evidence>
<dbReference type="Pfam" id="PF00880">
    <property type="entry name" value="Nebulin"/>
    <property type="match status" value="2"/>
</dbReference>
<dbReference type="Pfam" id="PF09751">
    <property type="entry name" value="Es2"/>
    <property type="match status" value="1"/>
</dbReference>
<evidence type="ECO:0000256" key="8">
    <source>
        <dbReference type="PROSITE-ProRule" id="PRU00125"/>
    </source>
</evidence>
<feature type="compositionally biased region" description="Polar residues" evidence="9">
    <location>
        <begin position="308"/>
        <end position="318"/>
    </location>
</feature>
<dbReference type="CDD" id="cd09447">
    <property type="entry name" value="LIM_LASP"/>
    <property type="match status" value="1"/>
</dbReference>
<feature type="compositionally biased region" description="Polar residues" evidence="9">
    <location>
        <begin position="713"/>
        <end position="722"/>
    </location>
</feature>
<dbReference type="InterPro" id="IPR000900">
    <property type="entry name" value="Nebulin_repeat"/>
</dbReference>
<sequence length="728" mass="80409">MSAKKCAREECGKTVYPIEELKCLDKVWHKQCFKCTVCGMTLSMKNYKGYDKKPYCEPHYPKTVASVVMDTPEMRRVAENTKNQSQVQYHAAYEKTKGTKIEVADDPEMERHRKNMQAQSQVAYTGELDKRKKMEEVRPTYVPAEASAQQPQERVVGSIADYDPLNGSWGTAAQPKTSEASSSETRYCLDFTESGRNSAYGAAKPLSPGGPAGFAVKAIYDYTAADKDEVVKLSPKRLQTKREVRTVLPEEQYLAKLEKIIVRDYFPDLPKLKAQTEYMDAVKRNDIAKMRELQLRYHTSRRTDRRTSPANTAATSPGHQARAPTSPVNFDPDTPGPSRPPDSLQATPLPYANREGDNEALKEDAKKGKAKPEELSVDAYMNKFTSEDNASFEELAAVELAKERAKKGWIEEAERKHNAKMVTYGELPASADLQLAIKYDPEFDRAKPKEVDNWSYTARNSVLFHLEGAPLTAAERIEQARRNQRVINKTGTRFSEDIKNKPSEASMARASMMQLANNAGKVDAQGHEVGLNSKTLGLVATPSPAPGIDDSPLMTWGEIDGTPFRLDASDIQPAPGSGPSFKMPEVPFREQVAQGITDTIAKRYRDKRRAAMETAEKAHRTPRFGSARSSALSMATLSPAARRLASNKLGIRLPSSAHHLRVLTPTRVGSTRLTPGLRSGSNTPSGKETPKLVATKKPAVASSITDNLMPVSTDESAASNRPTAGDFF</sequence>
<evidence type="ECO:0000256" key="4">
    <source>
        <dbReference type="ARBA" id="ARBA00022737"/>
    </source>
</evidence>
<dbReference type="PROSITE" id="PS50023">
    <property type="entry name" value="LIM_DOMAIN_2"/>
    <property type="match status" value="1"/>
</dbReference>
<keyword evidence="7" id="KW-0539">Nucleus</keyword>
<dbReference type="Pfam" id="PF00412">
    <property type="entry name" value="LIM"/>
    <property type="match status" value="1"/>
</dbReference>
<dbReference type="Gene3D" id="2.10.110.10">
    <property type="entry name" value="Cysteine Rich Protein"/>
    <property type="match status" value="1"/>
</dbReference>
<dbReference type="FunFam" id="2.10.110.10:FF:000087">
    <property type="entry name" value="LIM zinc-binding domain-containing Nebulette"/>
    <property type="match status" value="1"/>
</dbReference>
<dbReference type="EMBL" id="WIXE01018614">
    <property type="protein sequence ID" value="KAK5970772.1"/>
    <property type="molecule type" value="Genomic_DNA"/>
</dbReference>
<keyword evidence="12" id="KW-1185">Reference proteome</keyword>
<dbReference type="PANTHER" id="PTHR12940:SF0">
    <property type="entry name" value="SPLICING FACTOR ESS-2 HOMOLOG"/>
    <property type="match status" value="1"/>
</dbReference>
<dbReference type="GO" id="GO:0005737">
    <property type="term" value="C:cytoplasm"/>
    <property type="evidence" value="ECO:0007669"/>
    <property type="project" value="UniProtKB-ARBA"/>
</dbReference>
<dbReference type="AlphaFoldDB" id="A0AAN8IIN6"/>
<evidence type="ECO:0000256" key="7">
    <source>
        <dbReference type="ARBA" id="ARBA00023242"/>
    </source>
</evidence>
<keyword evidence="5 8" id="KW-0862">Zinc</keyword>
<dbReference type="SMART" id="SM00132">
    <property type="entry name" value="LIM"/>
    <property type="match status" value="1"/>
</dbReference>
<evidence type="ECO:0000259" key="10">
    <source>
        <dbReference type="PROSITE" id="PS50023"/>
    </source>
</evidence>
<feature type="compositionally biased region" description="Basic and acidic residues" evidence="9">
    <location>
        <begin position="296"/>
        <end position="307"/>
    </location>
</feature>
<dbReference type="Proteomes" id="UP001331761">
    <property type="component" value="Unassembled WGS sequence"/>
</dbReference>
<dbReference type="GO" id="GO:0046872">
    <property type="term" value="F:metal ion binding"/>
    <property type="evidence" value="ECO:0007669"/>
    <property type="project" value="UniProtKB-KW"/>
</dbReference>
<dbReference type="InterPro" id="IPR001781">
    <property type="entry name" value="Znf_LIM"/>
</dbReference>
<evidence type="ECO:0000256" key="5">
    <source>
        <dbReference type="ARBA" id="ARBA00022833"/>
    </source>
</evidence>
<dbReference type="PANTHER" id="PTHR12940">
    <property type="entry name" value="ES-2 PROTEIN - RELATED"/>
    <property type="match status" value="1"/>
</dbReference>
<dbReference type="InterPro" id="IPR019148">
    <property type="entry name" value="Nuclear_protein_DGCR14_ESS-2"/>
</dbReference>
<evidence type="ECO:0000313" key="11">
    <source>
        <dbReference type="EMBL" id="KAK5970772.1"/>
    </source>
</evidence>
<evidence type="ECO:0000256" key="2">
    <source>
        <dbReference type="ARBA" id="ARBA00009072"/>
    </source>
</evidence>
<comment type="subcellular location">
    <subcellularLocation>
        <location evidence="1">Nucleus</location>
    </subcellularLocation>
</comment>
<name>A0AAN8IIN6_TRICO</name>